<dbReference type="InterPro" id="IPR037522">
    <property type="entry name" value="HD_GYP_dom"/>
</dbReference>
<dbReference type="AlphaFoldDB" id="A0A1N6YWM1"/>
<evidence type="ECO:0000313" key="3">
    <source>
        <dbReference type="EMBL" id="SIR18851.1"/>
    </source>
</evidence>
<reference evidence="2" key="3">
    <citation type="submission" date="2017-03" db="EMBL/GenBank/DDBJ databases">
        <authorList>
            <person name="Dastager S.G."/>
            <person name="Neurgaonkar P.S."/>
            <person name="Dharne M.S."/>
        </authorList>
    </citation>
    <scope>NUCLEOTIDE SEQUENCE</scope>
    <source>
        <strain evidence="2">DSM 25145</strain>
    </source>
</reference>
<feature type="domain" description="HD-GYP" evidence="1">
    <location>
        <begin position="116"/>
        <end position="312"/>
    </location>
</feature>
<dbReference type="PROSITE" id="PS51832">
    <property type="entry name" value="HD_GYP"/>
    <property type="match status" value="1"/>
</dbReference>
<dbReference type="OrthoDB" id="9759601at2"/>
<name>A0A1N6YWM1_9BACI</name>
<dbReference type="Pfam" id="PF13487">
    <property type="entry name" value="HD_5"/>
    <property type="match status" value="1"/>
</dbReference>
<proteinExistence type="predicted"/>
<evidence type="ECO:0000313" key="5">
    <source>
        <dbReference type="Proteomes" id="UP000215545"/>
    </source>
</evidence>
<keyword evidence="5" id="KW-1185">Reference proteome</keyword>
<dbReference type="EMBL" id="MWSK01000006">
    <property type="protein sequence ID" value="OXS76509.1"/>
    <property type="molecule type" value="Genomic_DNA"/>
</dbReference>
<evidence type="ECO:0000313" key="4">
    <source>
        <dbReference type="Proteomes" id="UP000186385"/>
    </source>
</evidence>
<dbReference type="Gene3D" id="1.10.3210.10">
    <property type="entry name" value="Hypothetical protein af1432"/>
    <property type="match status" value="1"/>
</dbReference>
<dbReference type="Proteomes" id="UP000215545">
    <property type="component" value="Unassembled WGS sequence"/>
</dbReference>
<accession>A0A1N6YWM1</accession>
<dbReference type="SMART" id="SM00471">
    <property type="entry name" value="HDc"/>
    <property type="match status" value="1"/>
</dbReference>
<dbReference type="PANTHER" id="PTHR43155">
    <property type="entry name" value="CYCLIC DI-GMP PHOSPHODIESTERASE PA4108-RELATED"/>
    <property type="match status" value="1"/>
</dbReference>
<reference evidence="5" key="2">
    <citation type="submission" date="2017-03" db="EMBL/GenBank/DDBJ databases">
        <title>Bacillus sp. V-88(T) DSM27956, whole genome shotgun sequencing project.</title>
        <authorList>
            <person name="Dastager S.G."/>
            <person name="Neurgaonkar P.S."/>
            <person name="Dharne M.S."/>
        </authorList>
    </citation>
    <scope>NUCLEOTIDE SEQUENCE [LARGE SCALE GENOMIC DNA]</scope>
    <source>
        <strain evidence="5">DSM 25145</strain>
    </source>
</reference>
<evidence type="ECO:0000259" key="1">
    <source>
        <dbReference type="PROSITE" id="PS51832"/>
    </source>
</evidence>
<dbReference type="STRING" id="1017273.SAMN05443094_1062"/>
<protein>
    <submittedName>
        <fullName evidence="3">HD-GYP domain, c-di-GMP phosphodiesterase class II (Or its inactivated variant)</fullName>
    </submittedName>
</protein>
<dbReference type="SUPFAM" id="SSF109604">
    <property type="entry name" value="HD-domain/PDEase-like"/>
    <property type="match status" value="1"/>
</dbReference>
<dbReference type="PANTHER" id="PTHR43155:SF2">
    <property type="entry name" value="CYCLIC DI-GMP PHOSPHODIESTERASE PA4108"/>
    <property type="match status" value="1"/>
</dbReference>
<organism evidence="3 4">
    <name type="scientific">Domibacillus enclensis</name>
    <dbReference type="NCBI Taxonomy" id="1017273"/>
    <lineage>
        <taxon>Bacteria</taxon>
        <taxon>Bacillati</taxon>
        <taxon>Bacillota</taxon>
        <taxon>Bacilli</taxon>
        <taxon>Bacillales</taxon>
        <taxon>Bacillaceae</taxon>
        <taxon>Domibacillus</taxon>
    </lineage>
</organism>
<dbReference type="EMBL" id="FTLX01000006">
    <property type="protein sequence ID" value="SIR18851.1"/>
    <property type="molecule type" value="Genomic_DNA"/>
</dbReference>
<sequence length="356" mass="40253">MYVSVEKLQVGFCVKESVMGETNYPLIASNTILTEQHIRFLKAFSIQSVDVVIEEDSPLSPFPSPSLPFGERPAIEAMEQIYFKTLKKVKAEFQRWQSGMNVEIARIRTIILPILEYTLQHPDQMTRIFSYSKKDEYLYHHALSVSLLSGMMASKLNEDKGLIVQAALSGLLADCGMSKMTMSLLAKKTALTEKEYKEIQNHPIVSYKMVKDLTLLKPEAKLAIYQHHERLDGSGYPAGTKGDKIHTLAQVVGLADTYHALTTERVFKPRMPLFKAVEVIQQDLFGQFAFPVMEALFSLIIELSPGMNVQLSDGRQGKILFIQPDNKTRPLIQFAGGEVMDLTKNRDLYIEEVEEK</sequence>
<dbReference type="CDD" id="cd00077">
    <property type="entry name" value="HDc"/>
    <property type="match status" value="1"/>
</dbReference>
<gene>
    <name evidence="2" type="ORF">B1B05_12540</name>
    <name evidence="3" type="ORF">SAMN05443094_1062</name>
</gene>
<reference evidence="3 4" key="1">
    <citation type="submission" date="2017-01" db="EMBL/GenBank/DDBJ databases">
        <authorList>
            <person name="Mah S.A."/>
            <person name="Swanson W.J."/>
            <person name="Moy G.W."/>
            <person name="Vacquier V.D."/>
        </authorList>
    </citation>
    <scope>NUCLEOTIDE SEQUENCE [LARGE SCALE GENOMIC DNA]</scope>
    <source>
        <strain evidence="3 4">NIO-1016</strain>
    </source>
</reference>
<evidence type="ECO:0000313" key="2">
    <source>
        <dbReference type="EMBL" id="OXS76509.1"/>
    </source>
</evidence>
<dbReference type="Proteomes" id="UP000186385">
    <property type="component" value="Unassembled WGS sequence"/>
</dbReference>
<dbReference type="InterPro" id="IPR003607">
    <property type="entry name" value="HD/PDEase_dom"/>
</dbReference>